<dbReference type="EMBL" id="JADCNL010000112">
    <property type="protein sequence ID" value="KAG0450475.1"/>
    <property type="molecule type" value="Genomic_DNA"/>
</dbReference>
<dbReference type="OrthoDB" id="120967at2759"/>
<protein>
    <submittedName>
        <fullName evidence="1">Uncharacterized protein</fullName>
    </submittedName>
</protein>
<name>A0A835U782_VANPL</name>
<accession>A0A835U782</accession>
<dbReference type="Proteomes" id="UP000636800">
    <property type="component" value="Unassembled WGS sequence"/>
</dbReference>
<proteinExistence type="predicted"/>
<evidence type="ECO:0000313" key="2">
    <source>
        <dbReference type="Proteomes" id="UP000636800"/>
    </source>
</evidence>
<organism evidence="1 2">
    <name type="scientific">Vanilla planifolia</name>
    <name type="common">Vanilla</name>
    <dbReference type="NCBI Taxonomy" id="51239"/>
    <lineage>
        <taxon>Eukaryota</taxon>
        <taxon>Viridiplantae</taxon>
        <taxon>Streptophyta</taxon>
        <taxon>Embryophyta</taxon>
        <taxon>Tracheophyta</taxon>
        <taxon>Spermatophyta</taxon>
        <taxon>Magnoliopsida</taxon>
        <taxon>Liliopsida</taxon>
        <taxon>Asparagales</taxon>
        <taxon>Orchidaceae</taxon>
        <taxon>Vanilloideae</taxon>
        <taxon>Vanilleae</taxon>
        <taxon>Vanilla</taxon>
    </lineage>
</organism>
<keyword evidence="2" id="KW-1185">Reference proteome</keyword>
<evidence type="ECO:0000313" key="1">
    <source>
        <dbReference type="EMBL" id="KAG0450475.1"/>
    </source>
</evidence>
<comment type="caution">
    <text evidence="1">The sequence shown here is derived from an EMBL/GenBank/DDBJ whole genome shotgun (WGS) entry which is preliminary data.</text>
</comment>
<reference evidence="1 2" key="1">
    <citation type="journal article" date="2020" name="Nat. Food">
        <title>A phased Vanilla planifolia genome enables genetic improvement of flavour and production.</title>
        <authorList>
            <person name="Hasing T."/>
            <person name="Tang H."/>
            <person name="Brym M."/>
            <person name="Khazi F."/>
            <person name="Huang T."/>
            <person name="Chambers A.H."/>
        </authorList>
    </citation>
    <scope>NUCLEOTIDE SEQUENCE [LARGE SCALE GENOMIC DNA]</scope>
    <source>
        <tissue evidence="1">Leaf</tissue>
    </source>
</reference>
<gene>
    <name evidence="1" type="ORF">HPP92_026918</name>
</gene>
<sequence>MGADNDTPLFVFGGYSLDSKSAMNMKNKERGYELAEIETLGTGSSAAFHNGDCGRSMDGYTNTPKANGLNSFLGL</sequence>
<dbReference type="AlphaFoldDB" id="A0A835U782"/>